<keyword evidence="10" id="KW-1185">Reference proteome</keyword>
<keyword evidence="6" id="KW-0206">Cytoskeleton</keyword>
<dbReference type="PANTHER" id="PTHR47969:SF15">
    <property type="entry name" value="CHROMOSOME-ASSOCIATED KINESIN KIF4A-RELATED"/>
    <property type="match status" value="1"/>
</dbReference>
<evidence type="ECO:0000313" key="10">
    <source>
        <dbReference type="Proteomes" id="UP000005237"/>
    </source>
</evidence>
<evidence type="ECO:0000256" key="2">
    <source>
        <dbReference type="ARBA" id="ARBA00022490"/>
    </source>
</evidence>
<evidence type="ECO:0000259" key="8">
    <source>
        <dbReference type="PROSITE" id="PS50067"/>
    </source>
</evidence>
<reference evidence="9" key="2">
    <citation type="submission" date="2022-06" db="UniProtKB">
        <authorList>
            <consortium name="EnsemblMetazoa"/>
        </authorList>
    </citation>
    <scope>IDENTIFICATION</scope>
    <source>
        <strain evidence="9">DF5081</strain>
    </source>
</reference>
<evidence type="ECO:0000256" key="4">
    <source>
        <dbReference type="ARBA" id="ARBA00022840"/>
    </source>
</evidence>
<dbReference type="PANTHER" id="PTHR47969">
    <property type="entry name" value="CHROMOSOME-ASSOCIATED KINESIN KIF4A-RELATED"/>
    <property type="match status" value="1"/>
</dbReference>
<dbReference type="GO" id="GO:0051231">
    <property type="term" value="P:spindle elongation"/>
    <property type="evidence" value="ECO:0007669"/>
    <property type="project" value="TreeGrafter"/>
</dbReference>
<dbReference type="GO" id="GO:0007018">
    <property type="term" value="P:microtubule-based movement"/>
    <property type="evidence" value="ECO:0007669"/>
    <property type="project" value="InterPro"/>
</dbReference>
<dbReference type="GO" id="GO:0005875">
    <property type="term" value="C:microtubule associated complex"/>
    <property type="evidence" value="ECO:0007669"/>
    <property type="project" value="TreeGrafter"/>
</dbReference>
<organism evidence="9 10">
    <name type="scientific">Caenorhabditis japonica</name>
    <dbReference type="NCBI Taxonomy" id="281687"/>
    <lineage>
        <taxon>Eukaryota</taxon>
        <taxon>Metazoa</taxon>
        <taxon>Ecdysozoa</taxon>
        <taxon>Nematoda</taxon>
        <taxon>Chromadorea</taxon>
        <taxon>Rhabditida</taxon>
        <taxon>Rhabditina</taxon>
        <taxon>Rhabditomorpha</taxon>
        <taxon>Rhabditoidea</taxon>
        <taxon>Rhabditidae</taxon>
        <taxon>Peloderinae</taxon>
        <taxon>Caenorhabditis</taxon>
    </lineage>
</organism>
<dbReference type="PROSITE" id="PS50067">
    <property type="entry name" value="KINESIN_MOTOR_2"/>
    <property type="match status" value="1"/>
</dbReference>
<evidence type="ECO:0000313" key="9">
    <source>
        <dbReference type="EnsemblMetazoa" id="CJA36452a.1"/>
    </source>
</evidence>
<dbReference type="SUPFAM" id="SSF52540">
    <property type="entry name" value="P-loop containing nucleoside triphosphate hydrolases"/>
    <property type="match status" value="1"/>
</dbReference>
<keyword evidence="5" id="KW-0175">Coiled coil</keyword>
<dbReference type="GO" id="GO:0005524">
    <property type="term" value="F:ATP binding"/>
    <property type="evidence" value="ECO:0007669"/>
    <property type="project" value="UniProtKB-UniRule"/>
</dbReference>
<evidence type="ECO:0000256" key="1">
    <source>
        <dbReference type="ARBA" id="ARBA00004245"/>
    </source>
</evidence>
<dbReference type="GO" id="GO:0003777">
    <property type="term" value="F:microtubule motor activity"/>
    <property type="evidence" value="ECO:0007669"/>
    <property type="project" value="InterPro"/>
</dbReference>
<dbReference type="InterPro" id="IPR036961">
    <property type="entry name" value="Kinesin_motor_dom_sf"/>
</dbReference>
<feature type="binding site" evidence="7">
    <location>
        <begin position="108"/>
        <end position="115"/>
    </location>
    <ligand>
        <name>ATP</name>
        <dbReference type="ChEBI" id="CHEBI:30616"/>
    </ligand>
</feature>
<keyword evidence="7" id="KW-0505">Motor protein</keyword>
<sequence>MNETVYGKPLKMFDVTMSARKKVSETTSNLRVAVRVRPINATERGEKCTNIVKVEREKMAISLNKKSFGPFYRVYDSHTTQTEIYDDLVSSQIKKVIAGFNCTVFAYGQTGTGKTFTMEGGRNDVKSSHDDPTTGIIPRAVEDIFEQLEASGCE</sequence>
<dbReference type="Proteomes" id="UP000005237">
    <property type="component" value="Unassembled WGS sequence"/>
</dbReference>
<feature type="domain" description="Kinesin motor" evidence="8">
    <location>
        <begin position="29"/>
        <end position="154"/>
    </location>
</feature>
<proteinExistence type="inferred from homology"/>
<keyword evidence="3 7" id="KW-0547">Nucleotide-binding</keyword>
<dbReference type="Gene3D" id="3.40.850.10">
    <property type="entry name" value="Kinesin motor domain"/>
    <property type="match status" value="1"/>
</dbReference>
<dbReference type="GO" id="GO:0007052">
    <property type="term" value="P:mitotic spindle organization"/>
    <property type="evidence" value="ECO:0007669"/>
    <property type="project" value="TreeGrafter"/>
</dbReference>
<keyword evidence="2" id="KW-0963">Cytoplasm</keyword>
<dbReference type="InterPro" id="IPR001752">
    <property type="entry name" value="Kinesin_motor_dom"/>
</dbReference>
<protein>
    <submittedName>
        <fullName evidence="9">Kinesin motor domain-containing protein</fullName>
    </submittedName>
</protein>
<evidence type="ECO:0000256" key="5">
    <source>
        <dbReference type="ARBA" id="ARBA00023054"/>
    </source>
</evidence>
<evidence type="ECO:0000256" key="3">
    <source>
        <dbReference type="ARBA" id="ARBA00022741"/>
    </source>
</evidence>
<evidence type="ECO:0000256" key="6">
    <source>
        <dbReference type="ARBA" id="ARBA00023212"/>
    </source>
</evidence>
<keyword evidence="4 7" id="KW-0067">ATP-binding</keyword>
<dbReference type="AlphaFoldDB" id="A0A8R1IKC3"/>
<dbReference type="InterPro" id="IPR027640">
    <property type="entry name" value="Kinesin-like_fam"/>
</dbReference>
<dbReference type="EnsemblMetazoa" id="CJA36452a.1">
    <property type="protein sequence ID" value="CJA36452a.1"/>
    <property type="gene ID" value="WBGene00212299"/>
</dbReference>
<comment type="similarity">
    <text evidence="7">Belongs to the TRAFAC class myosin-kinesin ATPase superfamily. Kinesin family.</text>
</comment>
<dbReference type="InterPro" id="IPR027417">
    <property type="entry name" value="P-loop_NTPase"/>
</dbReference>
<evidence type="ECO:0000256" key="7">
    <source>
        <dbReference type="PROSITE-ProRule" id="PRU00283"/>
    </source>
</evidence>
<dbReference type="SMART" id="SM00129">
    <property type="entry name" value="KISc"/>
    <property type="match status" value="1"/>
</dbReference>
<reference evidence="10" key="1">
    <citation type="submission" date="2010-08" db="EMBL/GenBank/DDBJ databases">
        <authorList>
            <consortium name="Caenorhabditis japonica Sequencing Consortium"/>
            <person name="Wilson R.K."/>
        </authorList>
    </citation>
    <scope>NUCLEOTIDE SEQUENCE [LARGE SCALE GENOMIC DNA]</scope>
    <source>
        <strain evidence="10">DF5081</strain>
    </source>
</reference>
<dbReference type="Pfam" id="PF00225">
    <property type="entry name" value="Kinesin"/>
    <property type="match status" value="1"/>
</dbReference>
<name>A0A8R1IKC3_CAEJA</name>
<dbReference type="GO" id="GO:0008017">
    <property type="term" value="F:microtubule binding"/>
    <property type="evidence" value="ECO:0007669"/>
    <property type="project" value="InterPro"/>
</dbReference>
<comment type="subcellular location">
    <subcellularLocation>
        <location evidence="1">Cytoplasm</location>
        <location evidence="1">Cytoskeleton</location>
    </subcellularLocation>
</comment>
<accession>A0A8R1IKC3</accession>